<dbReference type="Gene3D" id="3.30.200.20">
    <property type="entry name" value="Phosphorylase Kinase, domain 1"/>
    <property type="match status" value="1"/>
</dbReference>
<dbReference type="KEGG" id="gla:GL50803_0014742"/>
<feature type="domain" description="Protein kinase" evidence="6">
    <location>
        <begin position="10"/>
        <end position="283"/>
    </location>
</feature>
<evidence type="ECO:0000256" key="3">
    <source>
        <dbReference type="ARBA" id="ARBA00022741"/>
    </source>
</evidence>
<evidence type="ECO:0000256" key="5">
    <source>
        <dbReference type="ARBA" id="ARBA00022840"/>
    </source>
</evidence>
<gene>
    <name evidence="7" type="ORF">GL50803_0014742</name>
</gene>
<dbReference type="HOGENOM" id="CLU_000288_63_23_1"/>
<evidence type="ECO:0000313" key="8">
    <source>
        <dbReference type="Proteomes" id="UP000001548"/>
    </source>
</evidence>
<evidence type="ECO:0000256" key="4">
    <source>
        <dbReference type="ARBA" id="ARBA00022777"/>
    </source>
</evidence>
<sequence>MTAHILPHNYEMVRQVNAGPYAYVYLVRNKADGEEVVAKCISLADISTEMRQSLRLARRIGLELKHHNIIHAMKSPMDDGEHIMIQITRYYSDRDLLTYIQRCKEASQFIPEESVWRCAICLILAVAYLHSSHAKDNSTLKPIAHKNIQPSNVLIDKDGNYVLTGFSHCVEMQETGLNPPETPDSTPKNRNVTYMAPETIENKPWDGRVDVWGIGCTLYEMCTGMKYVEAVTPKFALKEITTTEMPLQLLGYSPDVVDLVSRMLSADLHKRPQISDLLSDERVQSRM</sequence>
<name>A8B2S4_GIAIC</name>
<keyword evidence="2" id="KW-0808">Transferase</keyword>
<comment type="caution">
    <text evidence="7">The sequence shown here is derived from an EMBL/GenBank/DDBJ whole genome shotgun (WGS) entry which is preliminary data.</text>
</comment>
<dbReference type="OMA" id="HIMIQIT"/>
<dbReference type="PANTHER" id="PTHR43671">
    <property type="entry name" value="SERINE/THREONINE-PROTEIN KINASE NEK"/>
    <property type="match status" value="1"/>
</dbReference>
<dbReference type="InterPro" id="IPR000719">
    <property type="entry name" value="Prot_kinase_dom"/>
</dbReference>
<dbReference type="GO" id="GO:0004674">
    <property type="term" value="F:protein serine/threonine kinase activity"/>
    <property type="evidence" value="ECO:0000318"/>
    <property type="project" value="GO_Central"/>
</dbReference>
<dbReference type="SUPFAM" id="SSF56112">
    <property type="entry name" value="Protein kinase-like (PK-like)"/>
    <property type="match status" value="1"/>
</dbReference>
<keyword evidence="5" id="KW-0067">ATP-binding</keyword>
<dbReference type="Pfam" id="PF00069">
    <property type="entry name" value="Pkinase"/>
    <property type="match status" value="1"/>
</dbReference>
<keyword evidence="3" id="KW-0547">Nucleotide-binding</keyword>
<evidence type="ECO:0000256" key="1">
    <source>
        <dbReference type="ARBA" id="ARBA00012513"/>
    </source>
</evidence>
<protein>
    <recommendedName>
        <fullName evidence="1">non-specific serine/threonine protein kinase</fullName>
        <ecNumber evidence="1">2.7.11.1</ecNumber>
    </recommendedName>
</protein>
<dbReference type="InterPro" id="IPR011009">
    <property type="entry name" value="Kinase-like_dom_sf"/>
</dbReference>
<proteinExistence type="predicted"/>
<dbReference type="InterPro" id="IPR050660">
    <property type="entry name" value="NEK_Ser/Thr_kinase"/>
</dbReference>
<dbReference type="EC" id="2.7.11.1" evidence="1"/>
<evidence type="ECO:0000313" key="7">
    <source>
        <dbReference type="EMBL" id="KAE8303036.1"/>
    </source>
</evidence>
<dbReference type="PROSITE" id="PS50011">
    <property type="entry name" value="PROTEIN_KINASE_DOM"/>
    <property type="match status" value="1"/>
</dbReference>
<dbReference type="PANTHER" id="PTHR43671:SF13">
    <property type="entry name" value="SERINE_THREONINE-PROTEIN KINASE NEK2"/>
    <property type="match status" value="1"/>
</dbReference>
<organism evidence="7 8">
    <name type="scientific">Giardia intestinalis (strain ATCC 50803 / WB clone C6)</name>
    <name type="common">Giardia lamblia</name>
    <dbReference type="NCBI Taxonomy" id="184922"/>
    <lineage>
        <taxon>Eukaryota</taxon>
        <taxon>Metamonada</taxon>
        <taxon>Diplomonadida</taxon>
        <taxon>Hexamitidae</taxon>
        <taxon>Giardiinae</taxon>
        <taxon>Giardia</taxon>
    </lineage>
</organism>
<keyword evidence="8" id="KW-1185">Reference proteome</keyword>
<dbReference type="Gene3D" id="1.10.510.10">
    <property type="entry name" value="Transferase(Phosphotransferase) domain 1"/>
    <property type="match status" value="1"/>
</dbReference>
<evidence type="ECO:0000259" key="6">
    <source>
        <dbReference type="PROSITE" id="PS50011"/>
    </source>
</evidence>
<accession>A8B2S4</accession>
<evidence type="ECO:0000256" key="2">
    <source>
        <dbReference type="ARBA" id="ARBA00022679"/>
    </source>
</evidence>
<dbReference type="RefSeq" id="XP_001710036.1">
    <property type="nucleotide sequence ID" value="XM_001709984.1"/>
</dbReference>
<reference evidence="7 8" key="1">
    <citation type="journal article" date="2007" name="Science">
        <title>Genomic minimalism in the early diverging intestinal parasite Giardia lamblia.</title>
        <authorList>
            <person name="Morrison H.G."/>
            <person name="McArthur A.G."/>
            <person name="Gillin F.D."/>
            <person name="Aley S.B."/>
            <person name="Adam R.D."/>
            <person name="Olsen G.J."/>
            <person name="Best A.A."/>
            <person name="Cande W.Z."/>
            <person name="Chen F."/>
            <person name="Cipriano M.J."/>
            <person name="Davids B.J."/>
            <person name="Dawson S.C."/>
            <person name="Elmendorf H.G."/>
            <person name="Hehl A.B."/>
            <person name="Holder M.E."/>
            <person name="Huse S.M."/>
            <person name="Kim U.U."/>
            <person name="Lasek-Nesselquist E."/>
            <person name="Manning G."/>
            <person name="Nigam A."/>
            <person name="Nixon J.E."/>
            <person name="Palm D."/>
            <person name="Passamaneck N.E."/>
            <person name="Prabhu A."/>
            <person name="Reich C.I."/>
            <person name="Reiner D.S."/>
            <person name="Samuelson J."/>
            <person name="Svard S.G."/>
            <person name="Sogin M.L."/>
        </authorList>
    </citation>
    <scope>NUCLEOTIDE SEQUENCE [LARGE SCALE GENOMIC DNA]</scope>
    <source>
        <strain evidence="7 8">WB C6</strain>
    </source>
</reference>
<dbReference type="VEuPathDB" id="GiardiaDB:GL50803_14742"/>
<dbReference type="AlphaFoldDB" id="A8B2S4"/>
<dbReference type="PIRSF" id="PIRSF000654">
    <property type="entry name" value="Integrin-linked_kinase"/>
    <property type="match status" value="1"/>
</dbReference>
<dbReference type="GO" id="GO:0005524">
    <property type="term" value="F:ATP binding"/>
    <property type="evidence" value="ECO:0007669"/>
    <property type="project" value="UniProtKB-KW"/>
</dbReference>
<keyword evidence="4 7" id="KW-0418">Kinase</keyword>
<dbReference type="Proteomes" id="UP000001548">
    <property type="component" value="Unassembled WGS sequence"/>
</dbReference>
<dbReference type="EMBL" id="AACB03000003">
    <property type="protein sequence ID" value="KAE8303036.1"/>
    <property type="molecule type" value="Genomic_DNA"/>
</dbReference>
<dbReference type="GeneID" id="5702960"/>